<dbReference type="AlphaFoldDB" id="A0AA38FJ25"/>
<keyword evidence="3" id="KW-1185">Reference proteome</keyword>
<name>A0AA38FJ25_TAXCH</name>
<organism evidence="2 3">
    <name type="scientific">Taxus chinensis</name>
    <name type="common">Chinese yew</name>
    <name type="synonym">Taxus wallichiana var. chinensis</name>
    <dbReference type="NCBI Taxonomy" id="29808"/>
    <lineage>
        <taxon>Eukaryota</taxon>
        <taxon>Viridiplantae</taxon>
        <taxon>Streptophyta</taxon>
        <taxon>Embryophyta</taxon>
        <taxon>Tracheophyta</taxon>
        <taxon>Spermatophyta</taxon>
        <taxon>Pinopsida</taxon>
        <taxon>Pinidae</taxon>
        <taxon>Conifers II</taxon>
        <taxon>Cupressales</taxon>
        <taxon>Taxaceae</taxon>
        <taxon>Taxus</taxon>
    </lineage>
</organism>
<gene>
    <name evidence="2" type="ORF">KI387_008436</name>
</gene>
<comment type="caution">
    <text evidence="2">The sequence shown here is derived from an EMBL/GenBank/DDBJ whole genome shotgun (WGS) entry which is preliminary data.</text>
</comment>
<feature type="compositionally biased region" description="Acidic residues" evidence="1">
    <location>
        <begin position="1"/>
        <end position="14"/>
    </location>
</feature>
<feature type="non-terminal residue" evidence="2">
    <location>
        <position position="1"/>
    </location>
</feature>
<evidence type="ECO:0000256" key="1">
    <source>
        <dbReference type="SAM" id="MobiDB-lite"/>
    </source>
</evidence>
<feature type="compositionally biased region" description="Basic and acidic residues" evidence="1">
    <location>
        <begin position="33"/>
        <end position="57"/>
    </location>
</feature>
<evidence type="ECO:0000313" key="2">
    <source>
        <dbReference type="EMBL" id="KAH9304032.1"/>
    </source>
</evidence>
<feature type="region of interest" description="Disordered" evidence="1">
    <location>
        <begin position="1"/>
        <end position="57"/>
    </location>
</feature>
<dbReference type="Proteomes" id="UP000824469">
    <property type="component" value="Unassembled WGS sequence"/>
</dbReference>
<protein>
    <submittedName>
        <fullName evidence="2">Uncharacterized protein</fullName>
    </submittedName>
</protein>
<reference evidence="2 3" key="1">
    <citation type="journal article" date="2021" name="Nat. Plants">
        <title>The Taxus genome provides insights into paclitaxel biosynthesis.</title>
        <authorList>
            <person name="Xiong X."/>
            <person name="Gou J."/>
            <person name="Liao Q."/>
            <person name="Li Y."/>
            <person name="Zhou Q."/>
            <person name="Bi G."/>
            <person name="Li C."/>
            <person name="Du R."/>
            <person name="Wang X."/>
            <person name="Sun T."/>
            <person name="Guo L."/>
            <person name="Liang H."/>
            <person name="Lu P."/>
            <person name="Wu Y."/>
            <person name="Zhang Z."/>
            <person name="Ro D.K."/>
            <person name="Shang Y."/>
            <person name="Huang S."/>
            <person name="Yan J."/>
        </authorList>
    </citation>
    <scope>NUCLEOTIDE SEQUENCE [LARGE SCALE GENOMIC DNA]</scope>
    <source>
        <strain evidence="2">Ta-2019</strain>
    </source>
</reference>
<proteinExistence type="predicted"/>
<dbReference type="EMBL" id="JAHRHJ020000008">
    <property type="protein sequence ID" value="KAH9304032.1"/>
    <property type="molecule type" value="Genomic_DNA"/>
</dbReference>
<evidence type="ECO:0000313" key="3">
    <source>
        <dbReference type="Proteomes" id="UP000824469"/>
    </source>
</evidence>
<accession>A0AA38FJ25</accession>
<feature type="non-terminal residue" evidence="2">
    <location>
        <position position="57"/>
    </location>
</feature>
<sequence length="57" mass="6436">ASIGDKDDDDELEGGEDHPVYEVHDSEDEGDVEYNREDKEKHDKEEAKAQGKGMSEK</sequence>
<feature type="compositionally biased region" description="Basic and acidic residues" evidence="1">
    <location>
        <begin position="15"/>
        <end position="24"/>
    </location>
</feature>